<name>A0A367RP70_NOSPU</name>
<dbReference type="InterPro" id="IPR031641">
    <property type="entry name" value="PapA_C"/>
</dbReference>
<comment type="caution">
    <text evidence="13">The sequence shown here is derived from an EMBL/GenBank/DDBJ whole genome shotgun (WGS) entry which is preliminary data.</text>
</comment>
<evidence type="ECO:0000256" key="1">
    <source>
        <dbReference type="ARBA" id="ARBA00000026"/>
    </source>
</evidence>
<evidence type="ECO:0000256" key="7">
    <source>
        <dbReference type="ARBA" id="ARBA00022679"/>
    </source>
</evidence>
<evidence type="ECO:0000256" key="9">
    <source>
        <dbReference type="ARBA" id="ARBA00030465"/>
    </source>
</evidence>
<organism evidence="13 14">
    <name type="scientific">Nostoc punctiforme NIES-2108</name>
    <dbReference type="NCBI Taxonomy" id="1356359"/>
    <lineage>
        <taxon>Bacteria</taxon>
        <taxon>Bacillati</taxon>
        <taxon>Cyanobacteriota</taxon>
        <taxon>Cyanophyceae</taxon>
        <taxon>Nostocales</taxon>
        <taxon>Nostocaceae</taxon>
        <taxon>Nostoc</taxon>
    </lineage>
</organism>
<evidence type="ECO:0000256" key="5">
    <source>
        <dbReference type="ARBA" id="ARBA00012866"/>
    </source>
</evidence>
<comment type="catalytic activity">
    <reaction evidence="2">
        <text>2 a mycocerosyl-[mycocerosic acid synthase] + a phenolphthiocerol = a dimycocerosyl phenolphthiocerol + 2 holo-[mycocerosic acid synthase].</text>
        <dbReference type="EC" id="2.3.1.282"/>
    </reaction>
</comment>
<comment type="catalytic activity">
    <reaction evidence="3">
        <text>2 a mycocerosyl-[mycocerosic acid synthase] + a phthiodiolone = a dimycocerosyl phthiodiolone + 2 holo-[mycocerosic acid synthase].</text>
        <dbReference type="EC" id="2.3.1.282"/>
    </reaction>
</comment>
<proteinExistence type="inferred from homology"/>
<dbReference type="GO" id="GO:0016746">
    <property type="term" value="F:acyltransferase activity"/>
    <property type="evidence" value="ECO:0007669"/>
    <property type="project" value="UniProtKB-KW"/>
</dbReference>
<dbReference type="Gene3D" id="3.30.559.10">
    <property type="entry name" value="Chloramphenicol acetyltransferase-like domain"/>
    <property type="match status" value="1"/>
</dbReference>
<gene>
    <name evidence="13" type="ORF">A6769_11150</name>
</gene>
<dbReference type="EMBL" id="LXQE01000136">
    <property type="protein sequence ID" value="RCJ37464.1"/>
    <property type="molecule type" value="Genomic_DNA"/>
</dbReference>
<dbReference type="AlphaFoldDB" id="A0A367RP70"/>
<evidence type="ECO:0000256" key="2">
    <source>
        <dbReference type="ARBA" id="ARBA00000625"/>
    </source>
</evidence>
<evidence type="ECO:0000256" key="3">
    <source>
        <dbReference type="ARBA" id="ARBA00001907"/>
    </source>
</evidence>
<sequence>MQINSSTLNVNRILSPDERVFEIANQLGGALTNVVINRIRGPLSAAIVRQAIDLTQRRHPRLNCRIVGSTDSPRFEEGGVTIPLQLVNSQDDNQWQNIVLQELNQKIESDKYLMRAVLVQPVGEPKESTVSFLIVTLHHGVADGTFCIRLQADILTYCQKIATGEPVEAVVRLPVLPALPKLFPPSMQGYSGVVNTIDCLLRLVSQYVAHRPETLGFEQYQTPELRRANVVYRQLDETFTQRFNEVYRKEKASEQSALCAAMMLAAANKITGGKKRDICLSCQSFADLRRRIQPIISDEQMGSLASSTVTFHTLKPSMSFWDLARDVKQQIATNIQCNDLFSMMLASGLAVATKGILLNQVMASVGVTKLGLVNICHQYGVFELEEINAVASASAFPGVFVVEALRFQKKMFLNFLFSEPSLSQETIAALADDATAYLADACSD</sequence>
<dbReference type="Gene3D" id="3.30.559.30">
    <property type="entry name" value="Nonribosomal peptide synthetase, condensation domain"/>
    <property type="match status" value="1"/>
</dbReference>
<evidence type="ECO:0000256" key="6">
    <source>
        <dbReference type="ARBA" id="ARBA00013449"/>
    </source>
</evidence>
<evidence type="ECO:0000259" key="12">
    <source>
        <dbReference type="Pfam" id="PF16911"/>
    </source>
</evidence>
<evidence type="ECO:0000256" key="8">
    <source>
        <dbReference type="ARBA" id="ARBA00023315"/>
    </source>
</evidence>
<dbReference type="PANTHER" id="PTHR28037">
    <property type="entry name" value="ALCOHOL O-ACETYLTRANSFERASE 1-RELATED"/>
    <property type="match status" value="1"/>
</dbReference>
<keyword evidence="7" id="KW-0808">Transferase</keyword>
<keyword evidence="8" id="KW-0012">Acyltransferase</keyword>
<evidence type="ECO:0000256" key="11">
    <source>
        <dbReference type="ARBA" id="ARBA00033407"/>
    </source>
</evidence>
<comment type="similarity">
    <text evidence="4">Belongs to the acyltransferase PapA5 family.</text>
</comment>
<accession>A0A367RP70</accession>
<evidence type="ECO:0000256" key="10">
    <source>
        <dbReference type="ARBA" id="ARBA00032317"/>
    </source>
</evidence>
<comment type="catalytic activity">
    <reaction evidence="1">
        <text>2 a mycocerosyl-[mycocerosic acid synthase] + a phthiocerol = a dimycocerosyl phthiocerol + 2 holo-[mycocerosic acid synthase].</text>
        <dbReference type="EC" id="2.3.1.282"/>
    </reaction>
</comment>
<dbReference type="PANTHER" id="PTHR28037:SF1">
    <property type="entry name" value="ALCOHOL O-ACETYLTRANSFERASE 1-RELATED"/>
    <property type="match status" value="1"/>
</dbReference>
<evidence type="ECO:0000313" key="13">
    <source>
        <dbReference type="EMBL" id="RCJ37464.1"/>
    </source>
</evidence>
<dbReference type="EC" id="2.3.1.282" evidence="5"/>
<dbReference type="SUPFAM" id="SSF52777">
    <property type="entry name" value="CoA-dependent acyltransferases"/>
    <property type="match status" value="2"/>
</dbReference>
<dbReference type="InterPro" id="IPR052058">
    <property type="entry name" value="Alcohol_O-acetyltransferase"/>
</dbReference>
<evidence type="ECO:0000256" key="4">
    <source>
        <dbReference type="ARBA" id="ARBA00006558"/>
    </source>
</evidence>
<evidence type="ECO:0000313" key="14">
    <source>
        <dbReference type="Proteomes" id="UP000252085"/>
    </source>
</evidence>
<feature type="domain" description="Phthiocerol/phthiodiolone dimycocerosyl transferase C-terminal" evidence="12">
    <location>
        <begin position="227"/>
        <end position="352"/>
    </location>
</feature>
<dbReference type="InterPro" id="IPR023213">
    <property type="entry name" value="CAT-like_dom_sf"/>
</dbReference>
<dbReference type="Pfam" id="PF16911">
    <property type="entry name" value="PapA_C"/>
    <property type="match status" value="1"/>
</dbReference>
<dbReference type="Proteomes" id="UP000252085">
    <property type="component" value="Unassembled WGS sequence"/>
</dbReference>
<protein>
    <recommendedName>
        <fullName evidence="6">Phthiocerol/phthiodiolone dimycocerosyl transferase</fullName>
        <ecNumber evidence="5">2.3.1.282</ecNumber>
    </recommendedName>
    <alternativeName>
        <fullName evidence="11">Acyltransferase PapA5</fullName>
    </alternativeName>
    <alternativeName>
        <fullName evidence="9">Phthiocerol/phthiodiolone O-acyltransferase</fullName>
    </alternativeName>
    <alternativeName>
        <fullName evidence="10">Polyketide synthase-associated protein A5</fullName>
    </alternativeName>
</protein>
<reference evidence="13 14" key="1">
    <citation type="submission" date="2016-04" db="EMBL/GenBank/DDBJ databases">
        <authorList>
            <person name="Evans L.H."/>
            <person name="Alamgir A."/>
            <person name="Owens N."/>
            <person name="Weber N.D."/>
            <person name="Virtaneva K."/>
            <person name="Barbian K."/>
            <person name="Babar A."/>
            <person name="Rosenke K."/>
        </authorList>
    </citation>
    <scope>NUCLEOTIDE SEQUENCE [LARGE SCALE GENOMIC DNA]</scope>
    <source>
        <strain evidence="13">NIES-2108</strain>
    </source>
</reference>